<feature type="compositionally biased region" description="Basic and acidic residues" evidence="1">
    <location>
        <begin position="89"/>
        <end position="99"/>
    </location>
</feature>
<keyword evidence="3" id="KW-1185">Reference proteome</keyword>
<accession>A0A0D3H6J7</accession>
<name>A0A0D3H6J7_9ORYZ</name>
<dbReference type="AlphaFoldDB" id="A0A0D3H6J7"/>
<evidence type="ECO:0000313" key="2">
    <source>
        <dbReference type="EnsemblPlants" id="OBART09G09340.1"/>
    </source>
</evidence>
<feature type="compositionally biased region" description="Basic residues" evidence="1">
    <location>
        <begin position="64"/>
        <end position="88"/>
    </location>
</feature>
<protein>
    <submittedName>
        <fullName evidence="2">Uncharacterized protein</fullName>
    </submittedName>
</protein>
<reference evidence="2" key="2">
    <citation type="submission" date="2015-03" db="UniProtKB">
        <authorList>
            <consortium name="EnsemblPlants"/>
        </authorList>
    </citation>
    <scope>IDENTIFICATION</scope>
</reference>
<reference evidence="2" key="1">
    <citation type="journal article" date="2009" name="Rice">
        <title>De Novo Next Generation Sequencing of Plant Genomes.</title>
        <authorList>
            <person name="Rounsley S."/>
            <person name="Marri P.R."/>
            <person name="Yu Y."/>
            <person name="He R."/>
            <person name="Sisneros N."/>
            <person name="Goicoechea J.L."/>
            <person name="Lee S.J."/>
            <person name="Angelova A."/>
            <person name="Kudrna D."/>
            <person name="Luo M."/>
            <person name="Affourtit J."/>
            <person name="Desany B."/>
            <person name="Knight J."/>
            <person name="Niazi F."/>
            <person name="Egholm M."/>
            <person name="Wing R.A."/>
        </authorList>
    </citation>
    <scope>NUCLEOTIDE SEQUENCE [LARGE SCALE GENOMIC DNA]</scope>
    <source>
        <strain evidence="2">cv. IRGC 105608</strain>
    </source>
</reference>
<dbReference type="Proteomes" id="UP000026960">
    <property type="component" value="Chromosome 9"/>
</dbReference>
<dbReference type="PaxDb" id="65489-OBART09G09340.1"/>
<proteinExistence type="predicted"/>
<sequence>MSLQGQGATRVATTAAFLPPPPRRRPSRPPETARLRGRRQQGLPSPSRAQVGAHNPDQLGAATVRRHRRRRRERQHRGVGLGTRRRPGGKGDGRRRERWSSGNDSPSRRLSRSGLGTWLAPGRHRDRQAGAASRWAGVGSGGSLPSWSRRTVGLCQACWLQ</sequence>
<feature type="region of interest" description="Disordered" evidence="1">
    <location>
        <begin position="1"/>
        <end position="143"/>
    </location>
</feature>
<dbReference type="HOGENOM" id="CLU_1646301_0_0_1"/>
<evidence type="ECO:0000256" key="1">
    <source>
        <dbReference type="SAM" id="MobiDB-lite"/>
    </source>
</evidence>
<evidence type="ECO:0000313" key="3">
    <source>
        <dbReference type="Proteomes" id="UP000026960"/>
    </source>
</evidence>
<organism evidence="2">
    <name type="scientific">Oryza barthii</name>
    <dbReference type="NCBI Taxonomy" id="65489"/>
    <lineage>
        <taxon>Eukaryota</taxon>
        <taxon>Viridiplantae</taxon>
        <taxon>Streptophyta</taxon>
        <taxon>Embryophyta</taxon>
        <taxon>Tracheophyta</taxon>
        <taxon>Spermatophyta</taxon>
        <taxon>Magnoliopsida</taxon>
        <taxon>Liliopsida</taxon>
        <taxon>Poales</taxon>
        <taxon>Poaceae</taxon>
        <taxon>BOP clade</taxon>
        <taxon>Oryzoideae</taxon>
        <taxon>Oryzeae</taxon>
        <taxon>Oryzinae</taxon>
        <taxon>Oryza</taxon>
    </lineage>
</organism>
<dbReference type="EnsemblPlants" id="OBART09G09340.1">
    <property type="protein sequence ID" value="OBART09G09340.1"/>
    <property type="gene ID" value="OBART09G09340"/>
</dbReference>
<dbReference type="Gramene" id="OBART09G09340.1">
    <property type="protein sequence ID" value="OBART09G09340.1"/>
    <property type="gene ID" value="OBART09G09340"/>
</dbReference>